<proteinExistence type="predicted"/>
<dbReference type="EMBL" id="JAYKXN010000006">
    <property type="protein sequence ID" value="KAK7279711.1"/>
    <property type="molecule type" value="Genomic_DNA"/>
</dbReference>
<dbReference type="SUPFAM" id="SSF53335">
    <property type="entry name" value="S-adenosyl-L-methionine-dependent methyltransferases"/>
    <property type="match status" value="1"/>
</dbReference>
<dbReference type="InterPro" id="IPR001077">
    <property type="entry name" value="COMT_C"/>
</dbReference>
<accession>A0AAN9FRA2</accession>
<organism evidence="5 6">
    <name type="scientific">Clitoria ternatea</name>
    <name type="common">Butterfly pea</name>
    <dbReference type="NCBI Taxonomy" id="43366"/>
    <lineage>
        <taxon>Eukaryota</taxon>
        <taxon>Viridiplantae</taxon>
        <taxon>Streptophyta</taxon>
        <taxon>Embryophyta</taxon>
        <taxon>Tracheophyta</taxon>
        <taxon>Spermatophyta</taxon>
        <taxon>Magnoliopsida</taxon>
        <taxon>eudicotyledons</taxon>
        <taxon>Gunneridae</taxon>
        <taxon>Pentapetalae</taxon>
        <taxon>rosids</taxon>
        <taxon>fabids</taxon>
        <taxon>Fabales</taxon>
        <taxon>Fabaceae</taxon>
        <taxon>Papilionoideae</taxon>
        <taxon>50 kb inversion clade</taxon>
        <taxon>NPAAA clade</taxon>
        <taxon>indigoferoid/millettioid clade</taxon>
        <taxon>Phaseoleae</taxon>
        <taxon>Clitoria</taxon>
    </lineage>
</organism>
<dbReference type="Gene3D" id="3.40.50.150">
    <property type="entry name" value="Vaccinia Virus protein VP39"/>
    <property type="match status" value="2"/>
</dbReference>
<dbReference type="PANTHER" id="PTHR11746">
    <property type="entry name" value="O-METHYLTRANSFERASE"/>
    <property type="match status" value="1"/>
</dbReference>
<dbReference type="InterPro" id="IPR016461">
    <property type="entry name" value="COMT-like"/>
</dbReference>
<sequence>MDSYSAVCEAGDDEGCLNALLLCISQVFPSVLNAAIEIKLFEITAKATPHDANMSASEIACKIPNQHSDLPNRLERMLRLLASYSLLTSSTRTNKGGTTETTFGLSSAGKYFANDHSKGCVAPFTTFLNYPTVSQLWILEVYRGFEGVKTLVDVGGCTGQNLHLIISKYPTIKGINFDLPQVVEKAPPYPEASETETSNASKLVCTLNNMMFMTNGGKERTEKEYEALCKLSGFSTFQLPCHVISAFGIIEFRK</sequence>
<evidence type="ECO:0000256" key="2">
    <source>
        <dbReference type="ARBA" id="ARBA00022679"/>
    </source>
</evidence>
<evidence type="ECO:0000259" key="4">
    <source>
        <dbReference type="Pfam" id="PF00891"/>
    </source>
</evidence>
<dbReference type="AlphaFoldDB" id="A0AAN9FRA2"/>
<dbReference type="Pfam" id="PF00891">
    <property type="entry name" value="Methyltransf_2"/>
    <property type="match status" value="1"/>
</dbReference>
<keyword evidence="3" id="KW-0949">S-adenosyl-L-methionine</keyword>
<keyword evidence="2" id="KW-0808">Transferase</keyword>
<dbReference type="Gene3D" id="1.10.10.10">
    <property type="entry name" value="Winged helix-like DNA-binding domain superfamily/Winged helix DNA-binding domain"/>
    <property type="match status" value="1"/>
</dbReference>
<dbReference type="InterPro" id="IPR036390">
    <property type="entry name" value="WH_DNA-bd_sf"/>
</dbReference>
<dbReference type="GO" id="GO:0046983">
    <property type="term" value="F:protein dimerization activity"/>
    <property type="evidence" value="ECO:0007669"/>
    <property type="project" value="InterPro"/>
</dbReference>
<dbReference type="GO" id="GO:0032259">
    <property type="term" value="P:methylation"/>
    <property type="evidence" value="ECO:0007669"/>
    <property type="project" value="UniProtKB-KW"/>
</dbReference>
<keyword evidence="1" id="KW-0489">Methyltransferase</keyword>
<evidence type="ECO:0000256" key="3">
    <source>
        <dbReference type="ARBA" id="ARBA00022691"/>
    </source>
</evidence>
<name>A0AAN9FRA2_CLITE</name>
<evidence type="ECO:0000313" key="5">
    <source>
        <dbReference type="EMBL" id="KAK7279711.1"/>
    </source>
</evidence>
<gene>
    <name evidence="5" type="ORF">RJT34_24768</name>
</gene>
<feature type="domain" description="O-methyltransferase C-terminal" evidence="4">
    <location>
        <begin position="100"/>
        <end position="195"/>
    </location>
</feature>
<dbReference type="FunFam" id="1.10.10.10:FF:000357">
    <property type="entry name" value="Caffeic acid 3-O-methyltransferase"/>
    <property type="match status" value="1"/>
</dbReference>
<dbReference type="GO" id="GO:0008757">
    <property type="term" value="F:S-adenosylmethionine-dependent methyltransferase activity"/>
    <property type="evidence" value="ECO:0007669"/>
    <property type="project" value="UniProtKB-ARBA"/>
</dbReference>
<protein>
    <recommendedName>
        <fullName evidence="4">O-methyltransferase C-terminal domain-containing protein</fullName>
    </recommendedName>
</protein>
<dbReference type="Proteomes" id="UP001359559">
    <property type="component" value="Unassembled WGS sequence"/>
</dbReference>
<comment type="caution">
    <text evidence="5">The sequence shown here is derived from an EMBL/GenBank/DDBJ whole genome shotgun (WGS) entry which is preliminary data.</text>
</comment>
<evidence type="ECO:0000256" key="1">
    <source>
        <dbReference type="ARBA" id="ARBA00022603"/>
    </source>
</evidence>
<dbReference type="GO" id="GO:0008171">
    <property type="term" value="F:O-methyltransferase activity"/>
    <property type="evidence" value="ECO:0007669"/>
    <property type="project" value="InterPro"/>
</dbReference>
<reference evidence="5 6" key="1">
    <citation type="submission" date="2024-01" db="EMBL/GenBank/DDBJ databases">
        <title>The genomes of 5 underutilized Papilionoideae crops provide insights into root nodulation and disease resistance.</title>
        <authorList>
            <person name="Yuan L."/>
        </authorList>
    </citation>
    <scope>NUCLEOTIDE SEQUENCE [LARGE SCALE GENOMIC DNA]</scope>
    <source>
        <strain evidence="5">LY-2023</strain>
        <tissue evidence="5">Leaf</tissue>
    </source>
</reference>
<dbReference type="InterPro" id="IPR029063">
    <property type="entry name" value="SAM-dependent_MTases_sf"/>
</dbReference>
<dbReference type="SUPFAM" id="SSF46785">
    <property type="entry name" value="Winged helix' DNA-binding domain"/>
    <property type="match status" value="1"/>
</dbReference>
<evidence type="ECO:0000313" key="6">
    <source>
        <dbReference type="Proteomes" id="UP001359559"/>
    </source>
</evidence>
<keyword evidence="6" id="KW-1185">Reference proteome</keyword>
<dbReference type="InterPro" id="IPR036388">
    <property type="entry name" value="WH-like_DNA-bd_sf"/>
</dbReference>